<dbReference type="AlphaFoldDB" id="A0A660HPD7"/>
<dbReference type="KEGG" id="mfz:AOB57_001990"/>
<evidence type="ECO:0000313" key="2">
    <source>
        <dbReference type="EMBL" id="AYK14130.1"/>
    </source>
</evidence>
<feature type="transmembrane region" description="Helical" evidence="1">
    <location>
        <begin position="39"/>
        <end position="60"/>
    </location>
</feature>
<feature type="transmembrane region" description="Helical" evidence="1">
    <location>
        <begin position="15"/>
        <end position="32"/>
    </location>
</feature>
<evidence type="ECO:0000313" key="3">
    <source>
        <dbReference type="Proteomes" id="UP000053087"/>
    </source>
</evidence>
<keyword evidence="1" id="KW-0472">Membrane</keyword>
<keyword evidence="1" id="KW-0812">Transmembrane</keyword>
<keyword evidence="3" id="KW-1185">Reference proteome</keyword>
<sequence>MQEFKGANLIKEDCSNAYIINYLLMFAQLLVMDNKYYSYWLALIILSGIFYIVFGALYAFFGFRGFLIIAGVLFVVSIIHGLRHSIFREPHN</sequence>
<dbReference type="Proteomes" id="UP000053087">
    <property type="component" value="Chromosome"/>
</dbReference>
<feature type="transmembrane region" description="Helical" evidence="1">
    <location>
        <begin position="66"/>
        <end position="82"/>
    </location>
</feature>
<accession>A0A660HPD7</accession>
<keyword evidence="1" id="KW-1133">Transmembrane helix</keyword>
<evidence type="ECO:0000256" key="1">
    <source>
        <dbReference type="SAM" id="Phobius"/>
    </source>
</evidence>
<dbReference type="EMBL" id="CP032683">
    <property type="protein sequence ID" value="AYK14130.1"/>
    <property type="molecule type" value="Genomic_DNA"/>
</dbReference>
<proteinExistence type="predicted"/>
<gene>
    <name evidence="2" type="ORF">AOB57_001990</name>
</gene>
<organism evidence="2 3">
    <name type="scientific">Methanosarcina flavescens</name>
    <dbReference type="NCBI Taxonomy" id="1715806"/>
    <lineage>
        <taxon>Archaea</taxon>
        <taxon>Methanobacteriati</taxon>
        <taxon>Methanobacteriota</taxon>
        <taxon>Stenosarchaea group</taxon>
        <taxon>Methanomicrobia</taxon>
        <taxon>Methanosarcinales</taxon>
        <taxon>Methanosarcinaceae</taxon>
        <taxon>Methanosarcina</taxon>
    </lineage>
</organism>
<name>A0A660HPD7_9EURY</name>
<reference evidence="2 3" key="1">
    <citation type="journal article" date="2016" name="Int. J. Syst. Evol. Microbiol.">
        <title>Methanosarcina flavescens sp. nov., a methanogenic archaeon isolated from a full-scale anaerobic digester.</title>
        <authorList>
            <person name="Kern T."/>
            <person name="Fischer M.A."/>
            <person name="Deppenmeier U."/>
            <person name="Schmitz R.A."/>
            <person name="Rother M."/>
        </authorList>
    </citation>
    <scope>NUCLEOTIDE SEQUENCE [LARGE SCALE GENOMIC DNA]</scope>
    <source>
        <strain evidence="2 3">E03.2</strain>
    </source>
</reference>
<protein>
    <submittedName>
        <fullName evidence="2">Uncharacterized protein</fullName>
    </submittedName>
</protein>